<dbReference type="AlphaFoldDB" id="J4G295"/>
<organism evidence="1 2">
    <name type="scientific">Fibroporia radiculosa</name>
    <dbReference type="NCBI Taxonomy" id="599839"/>
    <lineage>
        <taxon>Eukaryota</taxon>
        <taxon>Fungi</taxon>
        <taxon>Dikarya</taxon>
        <taxon>Basidiomycota</taxon>
        <taxon>Agaricomycotina</taxon>
        <taxon>Agaricomycetes</taxon>
        <taxon>Polyporales</taxon>
        <taxon>Fibroporiaceae</taxon>
        <taxon>Fibroporia</taxon>
    </lineage>
</organism>
<proteinExistence type="predicted"/>
<dbReference type="EMBL" id="HE796996">
    <property type="protein sequence ID" value="CCM00628.1"/>
    <property type="molecule type" value="Genomic_DNA"/>
</dbReference>
<name>J4G295_9APHY</name>
<dbReference type="HOGENOM" id="CLU_627054_0_0_1"/>
<reference evidence="1 2" key="1">
    <citation type="journal article" date="2012" name="Appl. Environ. Microbiol.">
        <title>Short-read sequencing for genomic analysis of the brown rot fungus Fibroporia radiculosa.</title>
        <authorList>
            <person name="Tang J.D."/>
            <person name="Perkins A.D."/>
            <person name="Sonstegard T.S."/>
            <person name="Schroeder S.G."/>
            <person name="Burgess S.C."/>
            <person name="Diehl S.V."/>
        </authorList>
    </citation>
    <scope>NUCLEOTIDE SEQUENCE [LARGE SCALE GENOMIC DNA]</scope>
    <source>
        <strain evidence="1 2">TFFH 294</strain>
    </source>
</reference>
<dbReference type="RefSeq" id="XP_012179911.1">
    <property type="nucleotide sequence ID" value="XM_012324521.1"/>
</dbReference>
<sequence>MCDDIIDALKDDRQSLKACSLTSRDWTPRARTHLFHSVVVEGVAAYDGWESFLKSSPGIAAYIRRLTLRGDEPAPPGERERLKEWTPIFTHLNFLEELVVECWALGPTEKLWVDLLPVVRSLRLRCIAIPEVDLTYLFSACTQISQISLWMVSTERNGECTFGNPDLPPMPPLPIHVSERGFGTLTTFKCTYTERIVTWFLSSPFKMCIRDLELTCSSNYPDSDYHMGTFLALSKSTLEHLEFSIHGALPPSWSEHFNLEGMDKLATLYIDQRPTYSLEAEHKFTWMLSIFDHIASCTLPSLKEVHITIESLCFATLISVLPVADTPTNLTDGPSATDIPANLASVPPIVDALANLGQKHPKLTVIFDVSEITGSDTWEEETRKVALEVFPNKNRDQFRVVPTRLDYRLCAFRCYPLDEDLDFGGFEVIPVYDRNIV</sequence>
<protein>
    <recommendedName>
        <fullName evidence="3">F-box domain-containing protein</fullName>
    </recommendedName>
</protein>
<accession>J4G295</accession>
<evidence type="ECO:0008006" key="3">
    <source>
        <dbReference type="Google" id="ProtNLM"/>
    </source>
</evidence>
<gene>
    <name evidence="1" type="ORF">FIBRA_02665</name>
</gene>
<dbReference type="Proteomes" id="UP000006352">
    <property type="component" value="Unassembled WGS sequence"/>
</dbReference>
<dbReference type="GeneID" id="24095539"/>
<dbReference type="OrthoDB" id="2802122at2759"/>
<dbReference type="STRING" id="599839.J4G295"/>
<evidence type="ECO:0000313" key="1">
    <source>
        <dbReference type="EMBL" id="CCM00628.1"/>
    </source>
</evidence>
<dbReference type="InParanoid" id="J4G295"/>
<keyword evidence="2" id="KW-1185">Reference proteome</keyword>
<evidence type="ECO:0000313" key="2">
    <source>
        <dbReference type="Proteomes" id="UP000006352"/>
    </source>
</evidence>